<comment type="caution">
    <text evidence="1">The sequence shown here is derived from an EMBL/GenBank/DDBJ whole genome shotgun (WGS) entry which is preliminary data.</text>
</comment>
<reference evidence="1" key="2">
    <citation type="submission" date="2020-09" db="EMBL/GenBank/DDBJ databases">
        <authorList>
            <person name="Sun Q."/>
            <person name="Zhou Y."/>
        </authorList>
    </citation>
    <scope>NUCLEOTIDE SEQUENCE</scope>
    <source>
        <strain evidence="1">CGMCC 1.15254</strain>
    </source>
</reference>
<gene>
    <name evidence="1" type="ORF">GCM10011332_28870</name>
</gene>
<dbReference type="Proteomes" id="UP000632498">
    <property type="component" value="Unassembled WGS sequence"/>
</dbReference>
<accession>A0A917C6V0</accession>
<evidence type="ECO:0000313" key="2">
    <source>
        <dbReference type="Proteomes" id="UP000632498"/>
    </source>
</evidence>
<keyword evidence="2" id="KW-1185">Reference proteome</keyword>
<organism evidence="1 2">
    <name type="scientific">Terasakiella brassicae</name>
    <dbReference type="NCBI Taxonomy" id="1634917"/>
    <lineage>
        <taxon>Bacteria</taxon>
        <taxon>Pseudomonadati</taxon>
        <taxon>Pseudomonadota</taxon>
        <taxon>Alphaproteobacteria</taxon>
        <taxon>Rhodospirillales</taxon>
        <taxon>Terasakiellaceae</taxon>
        <taxon>Terasakiella</taxon>
    </lineage>
</organism>
<reference evidence="1" key="1">
    <citation type="journal article" date="2014" name="Int. J. Syst. Evol. Microbiol.">
        <title>Complete genome sequence of Corynebacterium casei LMG S-19264T (=DSM 44701T), isolated from a smear-ripened cheese.</title>
        <authorList>
            <consortium name="US DOE Joint Genome Institute (JGI-PGF)"/>
            <person name="Walter F."/>
            <person name="Albersmeier A."/>
            <person name="Kalinowski J."/>
            <person name="Ruckert C."/>
        </authorList>
    </citation>
    <scope>NUCLEOTIDE SEQUENCE</scope>
    <source>
        <strain evidence="1">CGMCC 1.15254</strain>
    </source>
</reference>
<sequence>MNYPGKWRRCSPVLGDGSITLKADLANGEILQVRNDALFILRNRHTGLEHLFLLEIDRGTMPIVTGSKIKVANSQNLKIRSNLTTKIEKIQNIFDHWELAIQNLGSRFHHFKGAKVVVITDTAKRTINMLQKLSIRACYKSQGVFLFSHMEEAKQGALTCKYAVPHCTGSYQTQNLHPSDSCKKEPKIFNF</sequence>
<dbReference type="EMBL" id="BMHV01000027">
    <property type="protein sequence ID" value="GGF73108.1"/>
    <property type="molecule type" value="Genomic_DNA"/>
</dbReference>
<dbReference type="AlphaFoldDB" id="A0A917C6V0"/>
<proteinExistence type="predicted"/>
<evidence type="ECO:0000313" key="1">
    <source>
        <dbReference type="EMBL" id="GGF73108.1"/>
    </source>
</evidence>
<name>A0A917C6V0_9PROT</name>
<protein>
    <submittedName>
        <fullName evidence="1">Uncharacterized protein</fullName>
    </submittedName>
</protein>